<sequence length="121" mass="14284">METVRAVKQGIQGIRARVQRLRRRLPDRILALLLYFSETTTEASRHDSSSAVIFFQRLRQKLLNRILALLLYFQRLRRRLPDRILALLLYFLETTTQATRQDSSSTVIFFRDYDAGYLTGF</sequence>
<keyword evidence="2" id="KW-1185">Reference proteome</keyword>
<dbReference type="EMBL" id="VSWD01000010">
    <property type="protein sequence ID" value="KAK3089536.1"/>
    <property type="molecule type" value="Genomic_DNA"/>
</dbReference>
<reference evidence="1" key="1">
    <citation type="submission" date="2019-08" db="EMBL/GenBank/DDBJ databases">
        <title>The improved chromosome-level genome for the pearl oyster Pinctada fucata martensii using PacBio sequencing and Hi-C.</title>
        <authorList>
            <person name="Zheng Z."/>
        </authorList>
    </citation>
    <scope>NUCLEOTIDE SEQUENCE</scope>
    <source>
        <strain evidence="1">ZZ-2019</strain>
        <tissue evidence="1">Adductor muscle</tissue>
    </source>
</reference>
<evidence type="ECO:0000313" key="2">
    <source>
        <dbReference type="Proteomes" id="UP001186944"/>
    </source>
</evidence>
<proteinExistence type="predicted"/>
<protein>
    <submittedName>
        <fullName evidence="1">Uncharacterized protein</fullName>
    </submittedName>
</protein>
<gene>
    <name evidence="1" type="ORF">FSP39_004361</name>
</gene>
<dbReference type="Proteomes" id="UP001186944">
    <property type="component" value="Unassembled WGS sequence"/>
</dbReference>
<comment type="caution">
    <text evidence="1">The sequence shown here is derived from an EMBL/GenBank/DDBJ whole genome shotgun (WGS) entry which is preliminary data.</text>
</comment>
<name>A0AA88Y4U1_PINIB</name>
<accession>A0AA88Y4U1</accession>
<organism evidence="1 2">
    <name type="scientific">Pinctada imbricata</name>
    <name type="common">Atlantic pearl-oyster</name>
    <name type="synonym">Pinctada martensii</name>
    <dbReference type="NCBI Taxonomy" id="66713"/>
    <lineage>
        <taxon>Eukaryota</taxon>
        <taxon>Metazoa</taxon>
        <taxon>Spiralia</taxon>
        <taxon>Lophotrochozoa</taxon>
        <taxon>Mollusca</taxon>
        <taxon>Bivalvia</taxon>
        <taxon>Autobranchia</taxon>
        <taxon>Pteriomorphia</taxon>
        <taxon>Pterioida</taxon>
        <taxon>Pterioidea</taxon>
        <taxon>Pteriidae</taxon>
        <taxon>Pinctada</taxon>
    </lineage>
</organism>
<evidence type="ECO:0000313" key="1">
    <source>
        <dbReference type="EMBL" id="KAK3089536.1"/>
    </source>
</evidence>
<dbReference type="AlphaFoldDB" id="A0AA88Y4U1"/>